<evidence type="ECO:0000313" key="4">
    <source>
        <dbReference type="EMBL" id="GJT01038.1"/>
    </source>
</evidence>
<keyword evidence="5" id="KW-1185">Reference proteome</keyword>
<keyword evidence="4" id="KW-0695">RNA-directed DNA polymerase</keyword>
<dbReference type="GO" id="GO:0003964">
    <property type="term" value="F:RNA-directed DNA polymerase activity"/>
    <property type="evidence" value="ECO:0007669"/>
    <property type="project" value="UniProtKB-KW"/>
</dbReference>
<comment type="subcellular location">
    <subcellularLocation>
        <location evidence="1">Endomembrane system</location>
    </subcellularLocation>
</comment>
<protein>
    <submittedName>
        <fullName evidence="4">Reverse transcriptase domain-containing protein</fullName>
    </submittedName>
</protein>
<evidence type="ECO:0000256" key="2">
    <source>
        <dbReference type="ARBA" id="ARBA00023136"/>
    </source>
</evidence>
<dbReference type="Pfam" id="PF20431">
    <property type="entry name" value="E_motif"/>
    <property type="match status" value="1"/>
</dbReference>
<dbReference type="InterPro" id="IPR021109">
    <property type="entry name" value="Peptidase_aspartic_dom_sf"/>
</dbReference>
<gene>
    <name evidence="4" type="ORF">Tco_0822207</name>
</gene>
<dbReference type="InterPro" id="IPR046848">
    <property type="entry name" value="E_motif"/>
</dbReference>
<accession>A0ABQ5AIQ7</accession>
<dbReference type="Proteomes" id="UP001151760">
    <property type="component" value="Unassembled WGS sequence"/>
</dbReference>
<sequence>MTIAQYMEYEAQLKKKSRRSARVSHLKKYEGIDLEYSFNKKNIVLDYPHYFYDAKIETYYDLSTLLPCFQPVQPHINYDHKPPYVGVKSITDNMVTYESEGDKKGHDDRTLKKMLMNGSKRKSKNLKECNKRKTEEGTNKVPRPPVSECRAIYNDSPTELHKASSMANVENTQDKEDVSLKILPCQLPPKELYPGSFTLPCTIRSLNFYVVTYQGASVNVIPKSMFEFLKLTHLKKIDMLVEMVDMMKKSHVGIVENVLIKIEKFLFPPDFVVIDMLVEHNETMILGRPFLATIHAEINVFNKEISLGVGEDRITFYMDKKIHNFTTHVEKIHMINSKHDGEPSTEVIDCFEAELGPTKDPRARSFDDYKWVFDLEIDQLADEYELGIGKKDIFWRKFGKIVRKFKEMTHIGGDDFATQLVNSLSLETINLPKVDILQERFFGEQELEPLDRDMELFKLVLMFPSNLVFVICGSKGKLGFFHIGDKKWTYVDQEGWSRRESSYTEFQFLIAAFMMIHLVLSASGDNTVRSLGYDMFNCYCEVCRAYYVPFMFAPPLEGEILTKLLMNGRFYAFEKAHRLDPTSSGRGVRQLKTSLLQRLKSENDPTMIERMNKSIYAGSWKWESVAKVRKIMNERDVRKDPGVSWLENENRQHEEIVARGGTGIAGMRQRDLI</sequence>
<dbReference type="CDD" id="cd00303">
    <property type="entry name" value="retropepsin_like"/>
    <property type="match status" value="1"/>
</dbReference>
<evidence type="ECO:0000256" key="3">
    <source>
        <dbReference type="SAM" id="MobiDB-lite"/>
    </source>
</evidence>
<keyword evidence="4" id="KW-0808">Transferase</keyword>
<dbReference type="PANTHER" id="PTHR33067">
    <property type="entry name" value="RNA-DIRECTED DNA POLYMERASE-RELATED"/>
    <property type="match status" value="1"/>
</dbReference>
<feature type="compositionally biased region" description="Basic and acidic residues" evidence="3">
    <location>
        <begin position="125"/>
        <end position="138"/>
    </location>
</feature>
<name>A0ABQ5AIQ7_9ASTR</name>
<dbReference type="Gene3D" id="1.25.40.270">
    <property type="entry name" value="Vacuolar protein sorting-associated protein vta1"/>
    <property type="match status" value="1"/>
</dbReference>
<comment type="caution">
    <text evidence="4">The sequence shown here is derived from an EMBL/GenBank/DDBJ whole genome shotgun (WGS) entry which is preliminary data.</text>
</comment>
<reference evidence="4" key="1">
    <citation type="journal article" date="2022" name="Int. J. Mol. Sci.">
        <title>Draft Genome of Tanacetum Coccineum: Genomic Comparison of Closely Related Tanacetum-Family Plants.</title>
        <authorList>
            <person name="Yamashiro T."/>
            <person name="Shiraishi A."/>
            <person name="Nakayama K."/>
            <person name="Satake H."/>
        </authorList>
    </citation>
    <scope>NUCLEOTIDE SEQUENCE</scope>
</reference>
<reference evidence="4" key="2">
    <citation type="submission" date="2022-01" db="EMBL/GenBank/DDBJ databases">
        <authorList>
            <person name="Yamashiro T."/>
            <person name="Shiraishi A."/>
            <person name="Satake H."/>
            <person name="Nakayama K."/>
        </authorList>
    </citation>
    <scope>NUCLEOTIDE SEQUENCE</scope>
</reference>
<proteinExistence type="predicted"/>
<keyword evidence="4" id="KW-0548">Nucleotidyltransferase</keyword>
<evidence type="ECO:0000313" key="5">
    <source>
        <dbReference type="Proteomes" id="UP001151760"/>
    </source>
</evidence>
<dbReference type="Gene3D" id="2.40.70.10">
    <property type="entry name" value="Acid Proteases"/>
    <property type="match status" value="1"/>
</dbReference>
<evidence type="ECO:0000256" key="1">
    <source>
        <dbReference type="ARBA" id="ARBA00004308"/>
    </source>
</evidence>
<dbReference type="InterPro" id="IPR023175">
    <property type="entry name" value="Vta1/CALS_N_sf"/>
</dbReference>
<organism evidence="4 5">
    <name type="scientific">Tanacetum coccineum</name>
    <dbReference type="NCBI Taxonomy" id="301880"/>
    <lineage>
        <taxon>Eukaryota</taxon>
        <taxon>Viridiplantae</taxon>
        <taxon>Streptophyta</taxon>
        <taxon>Embryophyta</taxon>
        <taxon>Tracheophyta</taxon>
        <taxon>Spermatophyta</taxon>
        <taxon>Magnoliopsida</taxon>
        <taxon>eudicotyledons</taxon>
        <taxon>Gunneridae</taxon>
        <taxon>Pentapetalae</taxon>
        <taxon>asterids</taxon>
        <taxon>campanulids</taxon>
        <taxon>Asterales</taxon>
        <taxon>Asteraceae</taxon>
        <taxon>Asteroideae</taxon>
        <taxon>Anthemideae</taxon>
        <taxon>Anthemidinae</taxon>
        <taxon>Tanacetum</taxon>
    </lineage>
</organism>
<feature type="region of interest" description="Disordered" evidence="3">
    <location>
        <begin position="122"/>
        <end position="147"/>
    </location>
</feature>
<dbReference type="EMBL" id="BQNB010012241">
    <property type="protein sequence ID" value="GJT01038.1"/>
    <property type="molecule type" value="Genomic_DNA"/>
</dbReference>
<keyword evidence="2" id="KW-0472">Membrane</keyword>
<dbReference type="PANTHER" id="PTHR33067:SF35">
    <property type="entry name" value="ASPARTIC PEPTIDASE DDI1-TYPE DOMAIN-CONTAINING PROTEIN"/>
    <property type="match status" value="1"/>
</dbReference>